<dbReference type="Gene3D" id="1.10.101.10">
    <property type="entry name" value="PGBD-like superfamily/PGBD"/>
    <property type="match status" value="3"/>
</dbReference>
<dbReference type="Proteomes" id="UP000823611">
    <property type="component" value="Unassembled WGS sequence"/>
</dbReference>
<sequence>MSQARLPFIPEYITVHLGLPDEEAENVTLPFPEYIKNVASSEIYPTWPESAIRANIYAQISYALNRVYTEFYRSQGYDFDITNTTQFDQKFIKDREIFENISQIVDEIFTDYVTRQGSIAPFFTAYCNGTTTVCNGLSQWGTVGLAESGLTPYEILQYYYGDDINIVNDAPISANVPSYPGVPLRLGSAGNEVRILQQELNRISRNYPAIPKIRNINGIFGEDTENAVREFQRVFNLTPDGVVGRATWYRIKYIYNGIKRLNELTSEALTLDEVALPFPLVISEGARGDYVKIIQYYLDFIGYFYDSIPQVAIDGIYGPATRNAVIAFQNFARLPADGIVGNVTWYNLNRAYREILETIPEGYEGNNAVLYPGYFLEEGSTGEYVRLLQEYINAISVYYDEVPQVTVDGSFGPSTRNAVIAIQNIAGLQPNGIVGPVTWNYIARIYSDL</sequence>
<proteinExistence type="predicted"/>
<evidence type="ECO:0000259" key="1">
    <source>
        <dbReference type="Pfam" id="PF01471"/>
    </source>
</evidence>
<protein>
    <submittedName>
        <fullName evidence="3">Peptidoglycan-binding protein</fullName>
    </submittedName>
</protein>
<dbReference type="InterPro" id="IPR002477">
    <property type="entry name" value="Peptidoglycan-bd-like"/>
</dbReference>
<feature type="domain" description="Peptidoglycan binding-like" evidence="1">
    <location>
        <begin position="381"/>
        <end position="440"/>
    </location>
</feature>
<name>A0A9D9DY81_9FIRM</name>
<reference evidence="3" key="1">
    <citation type="submission" date="2020-10" db="EMBL/GenBank/DDBJ databases">
        <authorList>
            <person name="Gilroy R."/>
        </authorList>
    </citation>
    <scope>NUCLEOTIDE SEQUENCE</scope>
    <source>
        <strain evidence="3">F6-4510</strain>
    </source>
</reference>
<feature type="domain" description="Sporulation stage II protein D amidase enhancer LytB N-terminal" evidence="2">
    <location>
        <begin position="28"/>
        <end position="93"/>
    </location>
</feature>
<organism evidence="3 4">
    <name type="scientific">Candidatus Fimicola merdigallinarum</name>
    <dbReference type="NCBI Taxonomy" id="2840819"/>
    <lineage>
        <taxon>Bacteria</taxon>
        <taxon>Bacillati</taxon>
        <taxon>Bacillota</taxon>
        <taxon>Clostridia</taxon>
        <taxon>Lachnospirales</taxon>
        <taxon>Lachnospiraceae</taxon>
        <taxon>Lachnospiraceae incertae sedis</taxon>
        <taxon>Candidatus Fimicola</taxon>
    </lineage>
</organism>
<gene>
    <name evidence="3" type="ORF">IAC55_05055</name>
</gene>
<reference evidence="3" key="2">
    <citation type="journal article" date="2021" name="PeerJ">
        <title>Extensive microbial diversity within the chicken gut microbiome revealed by metagenomics and culture.</title>
        <authorList>
            <person name="Gilroy R."/>
            <person name="Ravi A."/>
            <person name="Getino M."/>
            <person name="Pursley I."/>
            <person name="Horton D.L."/>
            <person name="Alikhan N.F."/>
            <person name="Baker D."/>
            <person name="Gharbi K."/>
            <person name="Hall N."/>
            <person name="Watson M."/>
            <person name="Adriaenssens E.M."/>
            <person name="Foster-Nyarko E."/>
            <person name="Jarju S."/>
            <person name="Secka A."/>
            <person name="Antonio M."/>
            <person name="Oren A."/>
            <person name="Chaudhuri R.R."/>
            <person name="La Ragione R."/>
            <person name="Hildebrand F."/>
            <person name="Pallen M.J."/>
        </authorList>
    </citation>
    <scope>NUCLEOTIDE SEQUENCE</scope>
    <source>
        <strain evidence="3">F6-4510</strain>
    </source>
</reference>
<dbReference type="SUPFAM" id="SSF47090">
    <property type="entry name" value="PGBD-like"/>
    <property type="match status" value="3"/>
</dbReference>
<accession>A0A9D9DY81</accession>
<dbReference type="InterPro" id="IPR036366">
    <property type="entry name" value="PGBDSf"/>
</dbReference>
<evidence type="ECO:0000313" key="4">
    <source>
        <dbReference type="Proteomes" id="UP000823611"/>
    </source>
</evidence>
<dbReference type="AlphaFoldDB" id="A0A9D9DY81"/>
<evidence type="ECO:0000259" key="2">
    <source>
        <dbReference type="Pfam" id="PF08486"/>
    </source>
</evidence>
<dbReference type="InterPro" id="IPR036365">
    <property type="entry name" value="PGBD-like_sf"/>
</dbReference>
<dbReference type="Pfam" id="PF08486">
    <property type="entry name" value="SpoIID"/>
    <property type="match status" value="1"/>
</dbReference>
<evidence type="ECO:0000313" key="3">
    <source>
        <dbReference type="EMBL" id="MBO8434671.1"/>
    </source>
</evidence>
<dbReference type="Pfam" id="PF01471">
    <property type="entry name" value="PG_binding_1"/>
    <property type="match status" value="3"/>
</dbReference>
<feature type="domain" description="Peptidoglycan binding-like" evidence="1">
    <location>
        <begin position="287"/>
        <end position="346"/>
    </location>
</feature>
<dbReference type="EMBL" id="JADIMX010000095">
    <property type="protein sequence ID" value="MBO8434671.1"/>
    <property type="molecule type" value="Genomic_DNA"/>
</dbReference>
<feature type="domain" description="Peptidoglycan binding-like" evidence="1">
    <location>
        <begin position="190"/>
        <end position="250"/>
    </location>
</feature>
<comment type="caution">
    <text evidence="3">The sequence shown here is derived from an EMBL/GenBank/DDBJ whole genome shotgun (WGS) entry which is preliminary data.</text>
</comment>
<dbReference type="InterPro" id="IPR013693">
    <property type="entry name" value="SpoIID/LytB_N"/>
</dbReference>